<keyword evidence="3" id="KW-1185">Reference proteome</keyword>
<evidence type="ECO:0000313" key="2">
    <source>
        <dbReference type="EMBL" id="GJT26189.1"/>
    </source>
</evidence>
<feature type="transmembrane region" description="Helical" evidence="1">
    <location>
        <begin position="186"/>
        <end position="204"/>
    </location>
</feature>
<dbReference type="EMBL" id="BQNB010014271">
    <property type="protein sequence ID" value="GJT26189.1"/>
    <property type="molecule type" value="Genomic_DNA"/>
</dbReference>
<evidence type="ECO:0000313" key="3">
    <source>
        <dbReference type="Proteomes" id="UP001151760"/>
    </source>
</evidence>
<protein>
    <submittedName>
        <fullName evidence="2">Uncharacterized protein</fullName>
    </submittedName>
</protein>
<keyword evidence="1" id="KW-1133">Transmembrane helix</keyword>
<dbReference type="Proteomes" id="UP001151760">
    <property type="component" value="Unassembled WGS sequence"/>
</dbReference>
<evidence type="ECO:0000256" key="1">
    <source>
        <dbReference type="SAM" id="Phobius"/>
    </source>
</evidence>
<reference evidence="2" key="1">
    <citation type="journal article" date="2022" name="Int. J. Mol. Sci.">
        <title>Draft Genome of Tanacetum Coccineum: Genomic Comparison of Closely Related Tanacetum-Family Plants.</title>
        <authorList>
            <person name="Yamashiro T."/>
            <person name="Shiraishi A."/>
            <person name="Nakayama K."/>
            <person name="Satake H."/>
        </authorList>
    </citation>
    <scope>NUCLEOTIDE SEQUENCE</scope>
</reference>
<gene>
    <name evidence="2" type="ORF">Tco_0906464</name>
</gene>
<proteinExistence type="predicted"/>
<comment type="caution">
    <text evidence="2">The sequence shown here is derived from an EMBL/GenBank/DDBJ whole genome shotgun (WGS) entry which is preliminary data.</text>
</comment>
<reference evidence="2" key="2">
    <citation type="submission" date="2022-01" db="EMBL/GenBank/DDBJ databases">
        <authorList>
            <person name="Yamashiro T."/>
            <person name="Shiraishi A."/>
            <person name="Satake H."/>
            <person name="Nakayama K."/>
        </authorList>
    </citation>
    <scope>NUCLEOTIDE SEQUENCE</scope>
</reference>
<keyword evidence="1" id="KW-0812">Transmembrane</keyword>
<organism evidence="2 3">
    <name type="scientific">Tanacetum coccineum</name>
    <dbReference type="NCBI Taxonomy" id="301880"/>
    <lineage>
        <taxon>Eukaryota</taxon>
        <taxon>Viridiplantae</taxon>
        <taxon>Streptophyta</taxon>
        <taxon>Embryophyta</taxon>
        <taxon>Tracheophyta</taxon>
        <taxon>Spermatophyta</taxon>
        <taxon>Magnoliopsida</taxon>
        <taxon>eudicotyledons</taxon>
        <taxon>Gunneridae</taxon>
        <taxon>Pentapetalae</taxon>
        <taxon>asterids</taxon>
        <taxon>campanulids</taxon>
        <taxon>Asterales</taxon>
        <taxon>Asteraceae</taxon>
        <taxon>Asteroideae</taxon>
        <taxon>Anthemideae</taxon>
        <taxon>Anthemidinae</taxon>
        <taxon>Tanacetum</taxon>
    </lineage>
</organism>
<sequence>MLQVTPEEVRPPVACRSSLCILATTGVEAEVWIGLESMAELDSFFLFKWPVLEPMGALEDPPLVTSLLDMGGCFKVECFLCPGLGTGFVPWGTLSALEEGLGALKSMGFSALQIVIMWSVKGGPSVGIEKDSLELPKAFFEYQNSDRYSLYWIRDLVEESNLIVGIQYDIFKVEANLFCMSERSRVFSHFIVVVEFVLGLPFYMNRVLMI</sequence>
<name>A0ABQ5CMP6_9ASTR</name>
<keyword evidence="1" id="KW-0472">Membrane</keyword>
<accession>A0ABQ5CMP6</accession>